<reference evidence="2 3" key="1">
    <citation type="submission" date="2018-09" db="EMBL/GenBank/DDBJ databases">
        <title>whole genome sequence of T. equiperdum IVM-t1 strain.</title>
        <authorList>
            <person name="Suganuma K."/>
        </authorList>
    </citation>
    <scope>NUCLEOTIDE SEQUENCE [LARGE SCALE GENOMIC DNA]</scope>
    <source>
        <strain evidence="2 3">IVM-t1</strain>
    </source>
</reference>
<evidence type="ECO:0000313" key="3">
    <source>
        <dbReference type="Proteomes" id="UP000266743"/>
    </source>
</evidence>
<comment type="caution">
    <text evidence="2">The sequence shown here is derived from an EMBL/GenBank/DDBJ whole genome shotgun (WGS) entry which is preliminary data.</text>
</comment>
<keyword evidence="1" id="KW-0812">Transmembrane</keyword>
<organism evidence="2 3">
    <name type="scientific">Trypanosoma brucei equiperdum</name>
    <dbReference type="NCBI Taxonomy" id="630700"/>
    <lineage>
        <taxon>Eukaryota</taxon>
        <taxon>Discoba</taxon>
        <taxon>Euglenozoa</taxon>
        <taxon>Kinetoplastea</taxon>
        <taxon>Metakinetoplastina</taxon>
        <taxon>Trypanosomatida</taxon>
        <taxon>Trypanosomatidae</taxon>
        <taxon>Trypanosoma</taxon>
    </lineage>
</organism>
<dbReference type="Proteomes" id="UP000266743">
    <property type="component" value="Chromosome 9"/>
</dbReference>
<proteinExistence type="predicted"/>
<dbReference type="EMBL" id="QSBY01000009">
    <property type="protein sequence ID" value="RHW69995.1"/>
    <property type="molecule type" value="Genomic_DNA"/>
</dbReference>
<dbReference type="AlphaFoldDB" id="A0A3L6L1B0"/>
<accession>A0A3L6L1B0</accession>
<keyword evidence="1" id="KW-1133">Transmembrane helix</keyword>
<feature type="transmembrane region" description="Helical" evidence="1">
    <location>
        <begin position="20"/>
        <end position="39"/>
    </location>
</feature>
<evidence type="ECO:0000313" key="2">
    <source>
        <dbReference type="EMBL" id="RHW69995.1"/>
    </source>
</evidence>
<sequence length="40" mass="4430">MVFAGLTSSSSLGSFWSRTPLFVLRVALIFSYSFGFSYIS</sequence>
<keyword evidence="1" id="KW-0472">Membrane</keyword>
<evidence type="ECO:0000256" key="1">
    <source>
        <dbReference type="SAM" id="Phobius"/>
    </source>
</evidence>
<protein>
    <submittedName>
        <fullName evidence="2">Uncharacterized protein</fullName>
    </submittedName>
</protein>
<gene>
    <name evidence="2" type="ORF">DPX39_090044300</name>
</gene>
<name>A0A3L6L1B0_9TRYP</name>